<evidence type="ECO:0000256" key="2">
    <source>
        <dbReference type="SAM" id="SignalP"/>
    </source>
</evidence>
<feature type="chain" id="PRO_5045240497" description="Secreted protein" evidence="2">
    <location>
        <begin position="22"/>
        <end position="116"/>
    </location>
</feature>
<dbReference type="Proteomes" id="UP001363622">
    <property type="component" value="Unassembled WGS sequence"/>
</dbReference>
<keyword evidence="4" id="KW-1185">Reference proteome</keyword>
<feature type="region of interest" description="Disordered" evidence="1">
    <location>
        <begin position="94"/>
        <end position="116"/>
    </location>
</feature>
<proteinExistence type="predicted"/>
<dbReference type="EMBL" id="JBBPHU010000001">
    <property type="protein sequence ID" value="KAK7523778.1"/>
    <property type="molecule type" value="Genomic_DNA"/>
</dbReference>
<evidence type="ECO:0000313" key="4">
    <source>
        <dbReference type="Proteomes" id="UP001363622"/>
    </source>
</evidence>
<name>A0ABR1KY56_9PEZI</name>
<evidence type="ECO:0000256" key="1">
    <source>
        <dbReference type="SAM" id="MobiDB-lite"/>
    </source>
</evidence>
<reference evidence="3 4" key="1">
    <citation type="submission" date="2024-04" db="EMBL/GenBank/DDBJ databases">
        <title>Phyllosticta paracitricarpa is synonymous to the EU quarantine fungus P. citricarpa based on phylogenomic analyses.</title>
        <authorList>
            <consortium name="Lawrence Berkeley National Laboratory"/>
            <person name="Van Ingen-Buijs V.A."/>
            <person name="Van Westerhoven A.C."/>
            <person name="Haridas S."/>
            <person name="Skiadas P."/>
            <person name="Martin F."/>
            <person name="Groenewald J.Z."/>
            <person name="Crous P.W."/>
            <person name="Seidl M.F."/>
        </authorList>
    </citation>
    <scope>NUCLEOTIDE SEQUENCE [LARGE SCALE GENOMIC DNA]</scope>
    <source>
        <strain evidence="3 4">CBS 123371</strain>
    </source>
</reference>
<feature type="compositionally biased region" description="Basic and acidic residues" evidence="1">
    <location>
        <begin position="94"/>
        <end position="110"/>
    </location>
</feature>
<keyword evidence="2" id="KW-0732">Signal</keyword>
<feature type="signal peptide" evidence="2">
    <location>
        <begin position="1"/>
        <end position="21"/>
    </location>
</feature>
<accession>A0ABR1KY56</accession>
<protein>
    <recommendedName>
        <fullName evidence="5">Secreted protein</fullName>
    </recommendedName>
</protein>
<organism evidence="3 4">
    <name type="scientific">Phyllosticta citriasiana</name>
    <dbReference type="NCBI Taxonomy" id="595635"/>
    <lineage>
        <taxon>Eukaryota</taxon>
        <taxon>Fungi</taxon>
        <taxon>Dikarya</taxon>
        <taxon>Ascomycota</taxon>
        <taxon>Pezizomycotina</taxon>
        <taxon>Dothideomycetes</taxon>
        <taxon>Dothideomycetes incertae sedis</taxon>
        <taxon>Botryosphaeriales</taxon>
        <taxon>Phyllostictaceae</taxon>
        <taxon>Phyllosticta</taxon>
    </lineage>
</organism>
<sequence>MASNVLWRLCISSVASRLVSCSPCPASTMVHNYIGGPPLRTISATEAAVRRSKTGAAPHLRFPPIKQVHPAATAAVAKERTVFHFPRISESDADRRQPYRIDHERVKEASKSTWGE</sequence>
<gene>
    <name evidence="3" type="ORF">IWZ03DRAFT_10573</name>
</gene>
<evidence type="ECO:0008006" key="5">
    <source>
        <dbReference type="Google" id="ProtNLM"/>
    </source>
</evidence>
<evidence type="ECO:0000313" key="3">
    <source>
        <dbReference type="EMBL" id="KAK7523778.1"/>
    </source>
</evidence>
<comment type="caution">
    <text evidence="3">The sequence shown here is derived from an EMBL/GenBank/DDBJ whole genome shotgun (WGS) entry which is preliminary data.</text>
</comment>